<organism evidence="1 2">
    <name type="scientific">Pleurodeles waltl</name>
    <name type="common">Iberian ribbed newt</name>
    <dbReference type="NCBI Taxonomy" id="8319"/>
    <lineage>
        <taxon>Eukaryota</taxon>
        <taxon>Metazoa</taxon>
        <taxon>Chordata</taxon>
        <taxon>Craniata</taxon>
        <taxon>Vertebrata</taxon>
        <taxon>Euteleostomi</taxon>
        <taxon>Amphibia</taxon>
        <taxon>Batrachia</taxon>
        <taxon>Caudata</taxon>
        <taxon>Salamandroidea</taxon>
        <taxon>Salamandridae</taxon>
        <taxon>Pleurodelinae</taxon>
        <taxon>Pleurodeles</taxon>
    </lineage>
</organism>
<evidence type="ECO:0000313" key="1">
    <source>
        <dbReference type="EMBL" id="KAJ1148962.1"/>
    </source>
</evidence>
<keyword evidence="2" id="KW-1185">Reference proteome</keyword>
<gene>
    <name evidence="1" type="ORF">NDU88_001786</name>
</gene>
<dbReference type="EMBL" id="JANPWB010000009">
    <property type="protein sequence ID" value="KAJ1148962.1"/>
    <property type="molecule type" value="Genomic_DNA"/>
</dbReference>
<name>A0AAV7R881_PLEWA</name>
<dbReference type="Proteomes" id="UP001066276">
    <property type="component" value="Chromosome 5"/>
</dbReference>
<accession>A0AAV7R881</accession>
<evidence type="ECO:0000313" key="2">
    <source>
        <dbReference type="Proteomes" id="UP001066276"/>
    </source>
</evidence>
<sequence>MVFKVALSEKAHVVRGMRHYRVLQGYVAMGVLRRPGYRSSDNNIFLGDFNIHPGDVGNSYVDTVTSFPNAVKIYDPIPADWSDHMQITFSLTGSYTKT</sequence>
<dbReference type="AlphaFoldDB" id="A0AAV7R881"/>
<reference evidence="1" key="1">
    <citation type="journal article" date="2022" name="bioRxiv">
        <title>Sequencing and chromosome-scale assembly of the giantPleurodeles waltlgenome.</title>
        <authorList>
            <person name="Brown T."/>
            <person name="Elewa A."/>
            <person name="Iarovenko S."/>
            <person name="Subramanian E."/>
            <person name="Araus A.J."/>
            <person name="Petzold A."/>
            <person name="Susuki M."/>
            <person name="Suzuki K.-i.T."/>
            <person name="Hayashi T."/>
            <person name="Toyoda A."/>
            <person name="Oliveira C."/>
            <person name="Osipova E."/>
            <person name="Leigh N.D."/>
            <person name="Simon A."/>
            <person name="Yun M.H."/>
        </authorList>
    </citation>
    <scope>NUCLEOTIDE SEQUENCE</scope>
    <source>
        <strain evidence="1">20211129_DDA</strain>
        <tissue evidence="1">Liver</tissue>
    </source>
</reference>
<protein>
    <recommendedName>
        <fullName evidence="3">Endonuclease/exonuclease/phosphatase domain-containing protein</fullName>
    </recommendedName>
</protein>
<evidence type="ECO:0008006" key="3">
    <source>
        <dbReference type="Google" id="ProtNLM"/>
    </source>
</evidence>
<proteinExistence type="predicted"/>
<comment type="caution">
    <text evidence="1">The sequence shown here is derived from an EMBL/GenBank/DDBJ whole genome shotgun (WGS) entry which is preliminary data.</text>
</comment>